<evidence type="ECO:0000256" key="1">
    <source>
        <dbReference type="SAM" id="MobiDB-lite"/>
    </source>
</evidence>
<dbReference type="Proteomes" id="UP000029736">
    <property type="component" value="Unassembled WGS sequence"/>
</dbReference>
<dbReference type="Gene3D" id="2.60.40.4070">
    <property type="match status" value="1"/>
</dbReference>
<keyword evidence="3" id="KW-1185">Reference proteome</keyword>
<comment type="caution">
    <text evidence="2">The sequence shown here is derived from an EMBL/GenBank/DDBJ whole genome shotgun (WGS) entry which is preliminary data.</text>
</comment>
<dbReference type="NCBIfam" id="TIGR04183">
    <property type="entry name" value="Por_Secre_tail"/>
    <property type="match status" value="1"/>
</dbReference>
<dbReference type="STRING" id="1524460.IX84_08885"/>
<dbReference type="InterPro" id="IPR006311">
    <property type="entry name" value="TAT_signal"/>
</dbReference>
<name>A0A098S891_9BACT</name>
<reference evidence="2 3" key="1">
    <citation type="journal article" date="2014" name="Int. J. Syst. Evol. Microbiol.">
        <title>Phaeodactylibacter xiamenensis gen. nov., sp. nov., a member of the family Saprospiraceae isolated from the marine alga Phaeodactylum tricornutum.</title>
        <authorList>
            <person name="Chen Z.Jr."/>
            <person name="Lei X."/>
            <person name="Lai Q."/>
            <person name="Li Y."/>
            <person name="Zhang B."/>
            <person name="Zhang J."/>
            <person name="Zhang H."/>
            <person name="Yang L."/>
            <person name="Zheng W."/>
            <person name="Tian Y."/>
            <person name="Yu Z."/>
            <person name="Xu H.Jr."/>
            <person name="Zheng T."/>
        </authorList>
    </citation>
    <scope>NUCLEOTIDE SEQUENCE [LARGE SCALE GENOMIC DNA]</scope>
    <source>
        <strain evidence="2 3">KD52</strain>
    </source>
</reference>
<organism evidence="2 3">
    <name type="scientific">Phaeodactylibacter xiamenensis</name>
    <dbReference type="NCBI Taxonomy" id="1524460"/>
    <lineage>
        <taxon>Bacteria</taxon>
        <taxon>Pseudomonadati</taxon>
        <taxon>Bacteroidota</taxon>
        <taxon>Saprospiria</taxon>
        <taxon>Saprospirales</taxon>
        <taxon>Haliscomenobacteraceae</taxon>
        <taxon>Phaeodactylibacter</taxon>
    </lineage>
</organism>
<dbReference type="OrthoDB" id="9779968at2"/>
<evidence type="ECO:0000313" key="2">
    <source>
        <dbReference type="EMBL" id="KGE88311.1"/>
    </source>
</evidence>
<proteinExistence type="predicted"/>
<dbReference type="PANTHER" id="PTHR43737:SF1">
    <property type="entry name" value="DUF1501 DOMAIN-CONTAINING PROTEIN"/>
    <property type="match status" value="1"/>
</dbReference>
<dbReference type="PANTHER" id="PTHR43737">
    <property type="entry name" value="BLL7424 PROTEIN"/>
    <property type="match status" value="1"/>
</dbReference>
<dbReference type="Pfam" id="PF07394">
    <property type="entry name" value="DUF1501"/>
    <property type="match status" value="1"/>
</dbReference>
<dbReference type="InterPro" id="IPR026444">
    <property type="entry name" value="Secre_tail"/>
</dbReference>
<evidence type="ECO:0008006" key="4">
    <source>
        <dbReference type="Google" id="ProtNLM"/>
    </source>
</evidence>
<dbReference type="InterPro" id="IPR010869">
    <property type="entry name" value="DUF1501"/>
</dbReference>
<dbReference type="RefSeq" id="WP_044218829.1">
    <property type="nucleotide sequence ID" value="NZ_JBKAGJ010000017.1"/>
</dbReference>
<sequence length="543" mass="59766">MCDHHKTTDKGRLGSALEHGEAHERDHRAWSRRTFLRNLGIFSGGAMMLSQTPVTAMANSPLAWGLTNSTGDRILVLIRFKGGNDGLNTIIPLFDYGTYQMSRPNIHIPQSELTTLGPDFGMPNFMSDLQPMWQDGQMKVVNSVGYPGQNLSHFRSTDIWTTASDSDVVDTSGWLGRFLEGQYPDFVTNPPDIPPAVQIGGSGTFLFDNTDGNNMSVQVEDPDTLLEIAQDGELYDPVNVPECYFGEQISYLRTVANNTFRYAEIISETYNSATNDVDYEGQLGNQLALVARLIKGGLGTKLYMVTLDGFDTHANQPNQHANLLNNLANSVKAFYDDLATADRAKDVLAMTFSEFGRRIEQNASNGTDHGAAAPLLLFGPGLNGNGFLGDHPDMQDVDNAGNLKYGTDFREIYASVLENWLCVDPGIVDQVMGGYFDRLPGLGLTCSPVPVFEAPVYQLRHWASYDGRSQVGIHYVLPKGANVTVHIFNMLGQPVTTLFRGYQPKGQHQHTFQSAGAKIAAGYYVYSIEVQGQAYSRKIVMTQ</sequence>
<gene>
    <name evidence="2" type="ORF">IX84_08885</name>
</gene>
<dbReference type="PROSITE" id="PS51318">
    <property type="entry name" value="TAT"/>
    <property type="match status" value="1"/>
</dbReference>
<accession>A0A098S891</accession>
<feature type="region of interest" description="Disordered" evidence="1">
    <location>
        <begin position="1"/>
        <end position="25"/>
    </location>
</feature>
<evidence type="ECO:0000313" key="3">
    <source>
        <dbReference type="Proteomes" id="UP000029736"/>
    </source>
</evidence>
<protein>
    <recommendedName>
        <fullName evidence="4">Twin-arginine translocation pathway signal</fullName>
    </recommendedName>
</protein>
<dbReference type="EMBL" id="JPOS01000019">
    <property type="protein sequence ID" value="KGE88311.1"/>
    <property type="molecule type" value="Genomic_DNA"/>
</dbReference>
<dbReference type="AlphaFoldDB" id="A0A098S891"/>